<dbReference type="PROSITE" id="PS00080">
    <property type="entry name" value="MULTICOPPER_OXIDASE2"/>
    <property type="match status" value="1"/>
</dbReference>
<feature type="domain" description="Plastocyanin-like" evidence="9">
    <location>
        <begin position="357"/>
        <end position="490"/>
    </location>
</feature>
<name>A0A9P6R5B7_9FUNG</name>
<dbReference type="CDD" id="cd13899">
    <property type="entry name" value="CuRO_3_Fet3p"/>
    <property type="match status" value="1"/>
</dbReference>
<dbReference type="InterPro" id="IPR001117">
    <property type="entry name" value="Cu-oxidase_2nd"/>
</dbReference>
<dbReference type="PANTHER" id="PTHR11709:SF361">
    <property type="entry name" value="IRON TRANSPORT MULTICOPPER OXIDASE FET3"/>
    <property type="match status" value="1"/>
</dbReference>
<dbReference type="OrthoDB" id="2121828at2759"/>
<dbReference type="FunFam" id="2.60.40.420:FF:000071">
    <property type="entry name" value="Conidial pigment biosynthesis oxidase Abr1/brown 1"/>
    <property type="match status" value="1"/>
</dbReference>
<dbReference type="GO" id="GO:0016491">
    <property type="term" value="F:oxidoreductase activity"/>
    <property type="evidence" value="ECO:0007669"/>
    <property type="project" value="UniProtKB-KW"/>
</dbReference>
<organism evidence="11 12">
    <name type="scientific">Dissophora globulifera</name>
    <dbReference type="NCBI Taxonomy" id="979702"/>
    <lineage>
        <taxon>Eukaryota</taxon>
        <taxon>Fungi</taxon>
        <taxon>Fungi incertae sedis</taxon>
        <taxon>Mucoromycota</taxon>
        <taxon>Mortierellomycotina</taxon>
        <taxon>Mortierellomycetes</taxon>
        <taxon>Mortierellales</taxon>
        <taxon>Mortierellaceae</taxon>
        <taxon>Dissophora</taxon>
    </lineage>
</organism>
<keyword evidence="6" id="KW-0812">Transmembrane</keyword>
<dbReference type="Pfam" id="PF00394">
    <property type="entry name" value="Cu-oxidase"/>
    <property type="match status" value="1"/>
</dbReference>
<reference evidence="11" key="1">
    <citation type="journal article" date="2020" name="Fungal Divers.">
        <title>Resolving the Mortierellaceae phylogeny through synthesis of multi-gene phylogenetics and phylogenomics.</title>
        <authorList>
            <person name="Vandepol N."/>
            <person name="Liber J."/>
            <person name="Desiro A."/>
            <person name="Na H."/>
            <person name="Kennedy M."/>
            <person name="Barry K."/>
            <person name="Grigoriev I.V."/>
            <person name="Miller A.N."/>
            <person name="O'Donnell K."/>
            <person name="Stajich J.E."/>
            <person name="Bonito G."/>
        </authorList>
    </citation>
    <scope>NUCLEOTIDE SEQUENCE</scope>
    <source>
        <strain evidence="11">REB-010B</strain>
    </source>
</reference>
<comment type="caution">
    <text evidence="11">The sequence shown here is derived from an EMBL/GenBank/DDBJ whole genome shotgun (WGS) entry which is preliminary data.</text>
</comment>
<keyword evidence="3 7" id="KW-0732">Signal</keyword>
<evidence type="ECO:0000259" key="8">
    <source>
        <dbReference type="Pfam" id="PF00394"/>
    </source>
</evidence>
<dbReference type="InterPro" id="IPR044130">
    <property type="entry name" value="CuRO_2_Fet3-like"/>
</dbReference>
<keyword evidence="6" id="KW-0472">Membrane</keyword>
<dbReference type="Proteomes" id="UP000738325">
    <property type="component" value="Unassembled WGS sequence"/>
</dbReference>
<evidence type="ECO:0000259" key="9">
    <source>
        <dbReference type="Pfam" id="PF07731"/>
    </source>
</evidence>
<evidence type="ECO:0000259" key="10">
    <source>
        <dbReference type="Pfam" id="PF07732"/>
    </source>
</evidence>
<evidence type="ECO:0000256" key="3">
    <source>
        <dbReference type="ARBA" id="ARBA00022729"/>
    </source>
</evidence>
<keyword evidence="2" id="KW-0479">Metal-binding</keyword>
<dbReference type="AlphaFoldDB" id="A0A9P6R5B7"/>
<feature type="transmembrane region" description="Helical" evidence="6">
    <location>
        <begin position="544"/>
        <end position="565"/>
    </location>
</feature>
<dbReference type="InterPro" id="IPR011706">
    <property type="entry name" value="Cu-oxidase_C"/>
</dbReference>
<evidence type="ECO:0000256" key="5">
    <source>
        <dbReference type="ARBA" id="ARBA00023008"/>
    </source>
</evidence>
<evidence type="ECO:0000256" key="1">
    <source>
        <dbReference type="ARBA" id="ARBA00010609"/>
    </source>
</evidence>
<evidence type="ECO:0000256" key="4">
    <source>
        <dbReference type="ARBA" id="ARBA00023002"/>
    </source>
</evidence>
<accession>A0A9P6R5B7</accession>
<sequence length="590" mass="64635">MLLSVKSLAVLALAATAAQAAVVTYNWNITYVTANPDGLFERRVVGVNNQFPPPAIDLTLGDTLVINVINSLEEPTSLHSHGLFQIGNNQYDGPAMVTQCPIPPGGNFTYTIPIAQHGTFWIHSHAKGQYVDGLRAPLIIHNTNETYQYDAEYTVALADWYHAQHADMLAQYLSIFNPSGAEPVPQSGLINQASDVKFNFVPGKTYRLRVINMSALSMFHFHIDGHEMQIIEVDGIDVQKTTVTSFPITAAQRYSILVTAKNDTSSNYIMHADMDPAMFDSVPDDLQLNVTGTIVYNAAASLAPIEYSQWDPFNDATLVPVVPEATSEPDQVFALTAAFSVLNDYINKATFNDITYVLPKVPSLYTAMSMGNLSSDPEVYGKYAHPLVIKHNQWIEIVVNNNDPGNHPFHLHGHVFQIVGRGEGIYDPSTPYPSYYNTTNPARRDTVLVPSNENVAIRFKADNPGIWLFHCHIEWHLQAGLAVTFIEAPEVMPSVLTVDQSHYDQCKALGIPFRGNAAGNDGLDLNGANLGPDPLTGKFTAKGIVALVFTIISALLGLATVIWYAHEDDAQIAADMAKAKAKANREEEAN</sequence>
<evidence type="ECO:0000256" key="2">
    <source>
        <dbReference type="ARBA" id="ARBA00022723"/>
    </source>
</evidence>
<protein>
    <recommendedName>
        <fullName evidence="13">Laccase</fullName>
    </recommendedName>
</protein>
<dbReference type="GO" id="GO:0006811">
    <property type="term" value="P:monoatomic ion transport"/>
    <property type="evidence" value="ECO:0007669"/>
    <property type="project" value="InterPro"/>
</dbReference>
<evidence type="ECO:0000256" key="7">
    <source>
        <dbReference type="SAM" id="SignalP"/>
    </source>
</evidence>
<proteinExistence type="inferred from homology"/>
<feature type="domain" description="Plastocyanin-like" evidence="8">
    <location>
        <begin position="152"/>
        <end position="298"/>
    </location>
</feature>
<evidence type="ECO:0008006" key="13">
    <source>
        <dbReference type="Google" id="ProtNLM"/>
    </source>
</evidence>
<keyword evidence="4" id="KW-0560">Oxidoreductase</keyword>
<dbReference type="InterPro" id="IPR002355">
    <property type="entry name" value="Cu_oxidase_Cu_BS"/>
</dbReference>
<dbReference type="InterPro" id="IPR008972">
    <property type="entry name" value="Cupredoxin"/>
</dbReference>
<keyword evidence="12" id="KW-1185">Reference proteome</keyword>
<dbReference type="Pfam" id="PF07731">
    <property type="entry name" value="Cu-oxidase_2"/>
    <property type="match status" value="1"/>
</dbReference>
<dbReference type="EMBL" id="JAAAIP010000751">
    <property type="protein sequence ID" value="KAG0313039.1"/>
    <property type="molecule type" value="Genomic_DNA"/>
</dbReference>
<dbReference type="PROSITE" id="PS00079">
    <property type="entry name" value="MULTICOPPER_OXIDASE1"/>
    <property type="match status" value="1"/>
</dbReference>
<dbReference type="Pfam" id="PF07732">
    <property type="entry name" value="Cu-oxidase_3"/>
    <property type="match status" value="1"/>
</dbReference>
<comment type="similarity">
    <text evidence="1">Belongs to the multicopper oxidase family.</text>
</comment>
<dbReference type="InterPro" id="IPR045087">
    <property type="entry name" value="Cu-oxidase_fam"/>
</dbReference>
<feature type="chain" id="PRO_5040296833" description="Laccase" evidence="7">
    <location>
        <begin position="21"/>
        <end position="590"/>
    </location>
</feature>
<evidence type="ECO:0000313" key="11">
    <source>
        <dbReference type="EMBL" id="KAG0313039.1"/>
    </source>
</evidence>
<dbReference type="Gene3D" id="2.60.40.420">
    <property type="entry name" value="Cupredoxins - blue copper proteins"/>
    <property type="match status" value="3"/>
</dbReference>
<keyword evidence="5" id="KW-0186">Copper</keyword>
<dbReference type="CDD" id="cd13877">
    <property type="entry name" value="CuRO_2_Fet3p_like"/>
    <property type="match status" value="1"/>
</dbReference>
<keyword evidence="6" id="KW-1133">Transmembrane helix</keyword>
<dbReference type="CDD" id="cd13851">
    <property type="entry name" value="CuRO_1_Fet3p"/>
    <property type="match status" value="1"/>
</dbReference>
<evidence type="ECO:0000313" key="12">
    <source>
        <dbReference type="Proteomes" id="UP000738325"/>
    </source>
</evidence>
<dbReference type="PANTHER" id="PTHR11709">
    <property type="entry name" value="MULTI-COPPER OXIDASE"/>
    <property type="match status" value="1"/>
</dbReference>
<dbReference type="InterPro" id="IPR011707">
    <property type="entry name" value="Cu-oxidase-like_N"/>
</dbReference>
<feature type="signal peptide" evidence="7">
    <location>
        <begin position="1"/>
        <end position="20"/>
    </location>
</feature>
<dbReference type="SUPFAM" id="SSF49503">
    <property type="entry name" value="Cupredoxins"/>
    <property type="match status" value="3"/>
</dbReference>
<gene>
    <name evidence="11" type="ORF">BGZ99_009132</name>
</gene>
<dbReference type="GO" id="GO:0005507">
    <property type="term" value="F:copper ion binding"/>
    <property type="evidence" value="ECO:0007669"/>
    <property type="project" value="InterPro"/>
</dbReference>
<dbReference type="InterPro" id="IPR033138">
    <property type="entry name" value="Cu_oxidase_CS"/>
</dbReference>
<feature type="domain" description="Plastocyanin-like" evidence="10">
    <location>
        <begin position="29"/>
        <end position="144"/>
    </location>
</feature>
<evidence type="ECO:0000256" key="6">
    <source>
        <dbReference type="SAM" id="Phobius"/>
    </source>
</evidence>